<evidence type="ECO:0000313" key="3">
    <source>
        <dbReference type="Proteomes" id="UP001234989"/>
    </source>
</evidence>
<evidence type="ECO:0000313" key="2">
    <source>
        <dbReference type="EMBL" id="WMV33625.1"/>
    </source>
</evidence>
<sequence length="180" mass="20570">MIEPDGSSWHPAKDATRALKDCVRRLYTQAYHSWSKIPNSIRQAMFNEFKTMRTWEPRYNLVITTTFERRASARLSIWQKKVQDSGERSNWMLPHVFDELGLEGIGSSRQAEALDGVQIAAMSAQIAQLTLALAESKQRRVVEQQSMSETIQQIKEQVMNLAHQPTTSAPEDTDDDNDDM</sequence>
<proteinExistence type="predicted"/>
<feature type="compositionally biased region" description="Acidic residues" evidence="1">
    <location>
        <begin position="171"/>
        <end position="180"/>
    </location>
</feature>
<protein>
    <submittedName>
        <fullName evidence="2">Uncharacterized protein</fullName>
    </submittedName>
</protein>
<feature type="region of interest" description="Disordered" evidence="1">
    <location>
        <begin position="159"/>
        <end position="180"/>
    </location>
</feature>
<name>A0AAF0TZF0_SOLVR</name>
<dbReference type="EMBL" id="CP133617">
    <property type="protein sequence ID" value="WMV33625.1"/>
    <property type="molecule type" value="Genomic_DNA"/>
</dbReference>
<evidence type="ECO:0000256" key="1">
    <source>
        <dbReference type="SAM" id="MobiDB-lite"/>
    </source>
</evidence>
<dbReference type="Proteomes" id="UP001234989">
    <property type="component" value="Chromosome 6"/>
</dbReference>
<dbReference type="AlphaFoldDB" id="A0AAF0TZF0"/>
<organism evidence="2 3">
    <name type="scientific">Solanum verrucosum</name>
    <dbReference type="NCBI Taxonomy" id="315347"/>
    <lineage>
        <taxon>Eukaryota</taxon>
        <taxon>Viridiplantae</taxon>
        <taxon>Streptophyta</taxon>
        <taxon>Embryophyta</taxon>
        <taxon>Tracheophyta</taxon>
        <taxon>Spermatophyta</taxon>
        <taxon>Magnoliopsida</taxon>
        <taxon>eudicotyledons</taxon>
        <taxon>Gunneridae</taxon>
        <taxon>Pentapetalae</taxon>
        <taxon>asterids</taxon>
        <taxon>lamiids</taxon>
        <taxon>Solanales</taxon>
        <taxon>Solanaceae</taxon>
        <taxon>Solanoideae</taxon>
        <taxon>Solaneae</taxon>
        <taxon>Solanum</taxon>
    </lineage>
</organism>
<gene>
    <name evidence="2" type="ORF">MTR67_027010</name>
</gene>
<accession>A0AAF0TZF0</accession>
<keyword evidence="3" id="KW-1185">Reference proteome</keyword>
<reference evidence="2" key="1">
    <citation type="submission" date="2023-08" db="EMBL/GenBank/DDBJ databases">
        <title>A de novo genome assembly of Solanum verrucosum Schlechtendal, a Mexican diploid species geographically isolated from the other diploid A-genome species in potato relatives.</title>
        <authorList>
            <person name="Hosaka K."/>
        </authorList>
    </citation>
    <scope>NUCLEOTIDE SEQUENCE</scope>
    <source>
        <tissue evidence="2">Young leaves</tissue>
    </source>
</reference>